<dbReference type="PROSITE" id="PS51257">
    <property type="entry name" value="PROKAR_LIPOPROTEIN"/>
    <property type="match status" value="1"/>
</dbReference>
<reference evidence="2" key="1">
    <citation type="journal article" date="2019" name="Int. J. Syst. Evol. Microbiol.">
        <title>The Global Catalogue of Microorganisms (GCM) 10K type strain sequencing project: providing services to taxonomists for standard genome sequencing and annotation.</title>
        <authorList>
            <consortium name="The Broad Institute Genomics Platform"/>
            <consortium name="The Broad Institute Genome Sequencing Center for Infectious Disease"/>
            <person name="Wu L."/>
            <person name="Ma J."/>
        </authorList>
    </citation>
    <scope>NUCLEOTIDE SEQUENCE [LARGE SCALE GENOMIC DNA]</scope>
    <source>
        <strain evidence="2">JCM 18198</strain>
    </source>
</reference>
<accession>A0ABP8ZWG6</accession>
<dbReference type="Proteomes" id="UP001500141">
    <property type="component" value="Unassembled WGS sequence"/>
</dbReference>
<dbReference type="Gene3D" id="2.60.40.10">
    <property type="entry name" value="Immunoglobulins"/>
    <property type="match status" value="1"/>
</dbReference>
<dbReference type="PANTHER" id="PTHR37833">
    <property type="entry name" value="LIPOPROTEIN-RELATED"/>
    <property type="match status" value="1"/>
</dbReference>
<proteinExistence type="predicted"/>
<comment type="caution">
    <text evidence="1">The sequence shown here is derived from an EMBL/GenBank/DDBJ whole genome shotgun (WGS) entry which is preliminary data.</text>
</comment>
<evidence type="ECO:0000313" key="2">
    <source>
        <dbReference type="Proteomes" id="UP001500141"/>
    </source>
</evidence>
<name>A0ABP8ZWG6_9FLAO</name>
<dbReference type="InterPro" id="IPR013783">
    <property type="entry name" value="Ig-like_fold"/>
</dbReference>
<evidence type="ECO:0000313" key="1">
    <source>
        <dbReference type="EMBL" id="GAA4768129.1"/>
    </source>
</evidence>
<dbReference type="RefSeq" id="WP_264542056.1">
    <property type="nucleotide sequence ID" value="NZ_BAABIP010000015.1"/>
</dbReference>
<dbReference type="PANTHER" id="PTHR37833:SF1">
    <property type="entry name" value="SIGNAL PEPTIDE PROTEIN"/>
    <property type="match status" value="1"/>
</dbReference>
<sequence>MIRKVVGIVTIASALIIVSCKQKDQFSEIKIDQKSNMVVANDEFTGEVISTQPKTTMKPEDYPVMEIENNGEFDFGTIKEGDKVEHVFKFKNVGKKGDLVVVDARASCGCTVPDWTKKPLKVGESGEIKIVFNSAGKPGQQSKTVTLTTNTDLGHQLIKFKANVTPKEN</sequence>
<organism evidence="1 2">
    <name type="scientific">Flavobacterium hankyongi</name>
    <dbReference type="NCBI Taxonomy" id="1176532"/>
    <lineage>
        <taxon>Bacteria</taxon>
        <taxon>Pseudomonadati</taxon>
        <taxon>Bacteroidota</taxon>
        <taxon>Flavobacteriia</taxon>
        <taxon>Flavobacteriales</taxon>
        <taxon>Flavobacteriaceae</taxon>
        <taxon>Flavobacterium</taxon>
    </lineage>
</organism>
<dbReference type="InterPro" id="IPR011467">
    <property type="entry name" value="DUF1573"/>
</dbReference>
<dbReference type="Pfam" id="PF07610">
    <property type="entry name" value="DUF1573"/>
    <property type="match status" value="1"/>
</dbReference>
<keyword evidence="2" id="KW-1185">Reference proteome</keyword>
<protein>
    <submittedName>
        <fullName evidence="1">DUF1573 domain-containing protein</fullName>
    </submittedName>
</protein>
<gene>
    <name evidence="1" type="ORF">GCM10023230_17480</name>
</gene>
<dbReference type="EMBL" id="BAABIP010000015">
    <property type="protein sequence ID" value="GAA4768129.1"/>
    <property type="molecule type" value="Genomic_DNA"/>
</dbReference>